<accession>A0A645ELQ6</accession>
<comment type="caution">
    <text evidence="1">The sequence shown here is derived from an EMBL/GenBank/DDBJ whole genome shotgun (WGS) entry which is preliminary data.</text>
</comment>
<proteinExistence type="predicted"/>
<protein>
    <submittedName>
        <fullName evidence="1">Uncharacterized protein</fullName>
    </submittedName>
</protein>
<name>A0A645ELQ6_9ZZZZ</name>
<dbReference type="EMBL" id="VSSQ01048319">
    <property type="protein sequence ID" value="MPN02376.1"/>
    <property type="molecule type" value="Genomic_DNA"/>
</dbReference>
<reference evidence="1" key="1">
    <citation type="submission" date="2019-08" db="EMBL/GenBank/DDBJ databases">
        <authorList>
            <person name="Kucharzyk K."/>
            <person name="Murdoch R.W."/>
            <person name="Higgins S."/>
            <person name="Loffler F."/>
        </authorList>
    </citation>
    <scope>NUCLEOTIDE SEQUENCE</scope>
</reference>
<gene>
    <name evidence="1" type="ORF">SDC9_149592</name>
</gene>
<organism evidence="1">
    <name type="scientific">bioreactor metagenome</name>
    <dbReference type="NCBI Taxonomy" id="1076179"/>
    <lineage>
        <taxon>unclassified sequences</taxon>
        <taxon>metagenomes</taxon>
        <taxon>ecological metagenomes</taxon>
    </lineage>
</organism>
<sequence length="217" mass="24102">MHGFGFIGSVECQVGELLISGFFHAGNALFKFLDHFLGTGDGLPHRLRVYRAALQSRVQLRLHGLVFLKHLQHPIQHISHLMAAQLKGDFAVKGAGTFQREAALLKGGFREQFFVYKRHRDIGVGTQPAKQVLRVLQLGGERGDQVRRQAELYPRQQIGQGEAFFSAHRSKEVEQLAVLAANADIGGLPIGHYAGRQFPQSAQHSIDDCCLRVLAFL</sequence>
<dbReference type="AlphaFoldDB" id="A0A645ELQ6"/>
<evidence type="ECO:0000313" key="1">
    <source>
        <dbReference type="EMBL" id="MPN02376.1"/>
    </source>
</evidence>